<dbReference type="EMBL" id="NVUU01000016">
    <property type="protein sequence ID" value="PCI95515.1"/>
    <property type="molecule type" value="Genomic_DNA"/>
</dbReference>
<feature type="non-terminal residue" evidence="2">
    <location>
        <position position="129"/>
    </location>
</feature>
<name>A0A2A4YMH0_UNCAE</name>
<dbReference type="AlphaFoldDB" id="A0A2A4YMH0"/>
<evidence type="ECO:0000313" key="3">
    <source>
        <dbReference type="Proteomes" id="UP000217838"/>
    </source>
</evidence>
<accession>A0A2A4YMH0</accession>
<reference evidence="3" key="1">
    <citation type="submission" date="2017-08" db="EMBL/GenBank/DDBJ databases">
        <title>A dynamic microbial community with high functional redundancy inhabits the cold, oxic subseafloor aquifer.</title>
        <authorList>
            <person name="Tully B.J."/>
            <person name="Wheat C.G."/>
            <person name="Glazer B.T."/>
            <person name="Huber J.A."/>
        </authorList>
    </citation>
    <scope>NUCLEOTIDE SEQUENCE [LARGE SCALE GENOMIC DNA]</scope>
</reference>
<proteinExistence type="predicted"/>
<comment type="caution">
    <text evidence="2">The sequence shown here is derived from an EMBL/GenBank/DDBJ whole genome shotgun (WGS) entry which is preliminary data.</text>
</comment>
<evidence type="ECO:0000313" key="2">
    <source>
        <dbReference type="EMBL" id="PCI95515.1"/>
    </source>
</evidence>
<protein>
    <recommendedName>
        <fullName evidence="1">DUF1587 domain-containing protein</fullName>
    </recommendedName>
</protein>
<dbReference type="InterPro" id="IPR013036">
    <property type="entry name" value="DUF1587"/>
</dbReference>
<sequence length="129" mass="14183">MPPSSEAKPNADQSALFVKTLAVSINKAEANRNDVVLRRLNRHEYQNTVRDIFQTEVTINGLPEDSSTDGFDTVGEGLAVSAEAMAGYLEAADQVLDAVLGTSDKPKFIRHETNLLKQVDWKGRPQLDN</sequence>
<dbReference type="Pfam" id="PF07626">
    <property type="entry name" value="PSD3"/>
    <property type="match status" value="1"/>
</dbReference>
<organism evidence="2 3">
    <name type="scientific">Aerophobetes bacterium</name>
    <dbReference type="NCBI Taxonomy" id="2030807"/>
    <lineage>
        <taxon>Bacteria</taxon>
        <taxon>Candidatus Aerophobota</taxon>
    </lineage>
</organism>
<dbReference type="Proteomes" id="UP000217838">
    <property type="component" value="Unassembled WGS sequence"/>
</dbReference>
<feature type="domain" description="DUF1587" evidence="1">
    <location>
        <begin position="38"/>
        <end position="100"/>
    </location>
</feature>
<evidence type="ECO:0000259" key="1">
    <source>
        <dbReference type="Pfam" id="PF07626"/>
    </source>
</evidence>
<gene>
    <name evidence="2" type="ORF">COB11_01905</name>
</gene>